<proteinExistence type="predicted"/>
<dbReference type="InterPro" id="IPR050300">
    <property type="entry name" value="GDXG_lipolytic_enzyme"/>
</dbReference>
<dbReference type="Gene3D" id="3.40.50.1820">
    <property type="entry name" value="alpha/beta hydrolase"/>
    <property type="match status" value="1"/>
</dbReference>
<dbReference type="EMBL" id="UINC01002630">
    <property type="protein sequence ID" value="SUZ98705.1"/>
    <property type="molecule type" value="Genomic_DNA"/>
</dbReference>
<sequence length="275" mass="30034">MPRRFLYALGLIVAVASVAVASEKELQVTVDKNVIYGQVDGSALLADIGYPTGNELPAIIYVHGGRWRGGSRDYRESLDVAQWAELGYFAMTIDYRLVGSTPAPAAYQDLLTAVRWVHAHANEYNIDASSLYLIGDSSGGHLVALAATLGEGPFERTGGWDEARSDIRAAISVAGPYELNTLSWGDLWTPIEGDALEARRLASPIRQITVETKPILIIHSDDDRSVPIQQAIDMEAALEASGVTHGFLHYADRGHMRITDEVITESLAFIDRLNR</sequence>
<gene>
    <name evidence="3" type="ORF">METZ01_LOCUS51559</name>
</gene>
<evidence type="ECO:0000313" key="3">
    <source>
        <dbReference type="EMBL" id="SUZ98705.1"/>
    </source>
</evidence>
<organism evidence="3">
    <name type="scientific">marine metagenome</name>
    <dbReference type="NCBI Taxonomy" id="408172"/>
    <lineage>
        <taxon>unclassified sequences</taxon>
        <taxon>metagenomes</taxon>
        <taxon>ecological metagenomes</taxon>
    </lineage>
</organism>
<dbReference type="InterPro" id="IPR029058">
    <property type="entry name" value="AB_hydrolase_fold"/>
</dbReference>
<evidence type="ECO:0000256" key="1">
    <source>
        <dbReference type="ARBA" id="ARBA00022801"/>
    </source>
</evidence>
<feature type="domain" description="BD-FAE-like" evidence="2">
    <location>
        <begin position="53"/>
        <end position="238"/>
    </location>
</feature>
<dbReference type="SUPFAM" id="SSF53474">
    <property type="entry name" value="alpha/beta-Hydrolases"/>
    <property type="match status" value="1"/>
</dbReference>
<evidence type="ECO:0000259" key="2">
    <source>
        <dbReference type="Pfam" id="PF20434"/>
    </source>
</evidence>
<dbReference type="InterPro" id="IPR049492">
    <property type="entry name" value="BD-FAE-like_dom"/>
</dbReference>
<protein>
    <recommendedName>
        <fullName evidence="2">BD-FAE-like domain-containing protein</fullName>
    </recommendedName>
</protein>
<dbReference type="AlphaFoldDB" id="A0A381S3N2"/>
<reference evidence="3" key="1">
    <citation type="submission" date="2018-05" db="EMBL/GenBank/DDBJ databases">
        <authorList>
            <person name="Lanie J.A."/>
            <person name="Ng W.-L."/>
            <person name="Kazmierczak K.M."/>
            <person name="Andrzejewski T.M."/>
            <person name="Davidsen T.M."/>
            <person name="Wayne K.J."/>
            <person name="Tettelin H."/>
            <person name="Glass J.I."/>
            <person name="Rusch D."/>
            <person name="Podicherti R."/>
            <person name="Tsui H.-C.T."/>
            <person name="Winkler M.E."/>
        </authorList>
    </citation>
    <scope>NUCLEOTIDE SEQUENCE</scope>
</reference>
<dbReference type="PANTHER" id="PTHR48081">
    <property type="entry name" value="AB HYDROLASE SUPERFAMILY PROTEIN C4A8.06C"/>
    <property type="match status" value="1"/>
</dbReference>
<dbReference type="GO" id="GO:0016787">
    <property type="term" value="F:hydrolase activity"/>
    <property type="evidence" value="ECO:0007669"/>
    <property type="project" value="UniProtKB-KW"/>
</dbReference>
<name>A0A381S3N2_9ZZZZ</name>
<dbReference type="Pfam" id="PF20434">
    <property type="entry name" value="BD-FAE"/>
    <property type="match status" value="1"/>
</dbReference>
<accession>A0A381S3N2</accession>
<keyword evidence="1" id="KW-0378">Hydrolase</keyword>